<dbReference type="Proteomes" id="UP000236724">
    <property type="component" value="Unassembled WGS sequence"/>
</dbReference>
<protein>
    <submittedName>
        <fullName evidence="1">Uncharacterized protein</fullName>
    </submittedName>
</protein>
<keyword evidence="2" id="KW-1185">Reference proteome</keyword>
<dbReference type="RefSeq" id="WP_103919019.1">
    <property type="nucleotide sequence ID" value="NZ_FMSV02000147.1"/>
</dbReference>
<sequence>MQIANPIYDSVFKFLQEDSASAVLLLSAMIDEPIESLDFLPQENMLQLDQCSLMVYCLDFCTKIKTKKQAIEEKYKTHCITSAKKLNHAPLKPTPTSCHLHHPAIH</sequence>
<evidence type="ECO:0000313" key="2">
    <source>
        <dbReference type="Proteomes" id="UP000236724"/>
    </source>
</evidence>
<reference evidence="1 2" key="1">
    <citation type="submission" date="2016-10" db="EMBL/GenBank/DDBJ databases">
        <authorList>
            <person name="de Groot N.N."/>
        </authorList>
    </citation>
    <scope>NUCLEOTIDE SEQUENCE [LARGE SCALE GENOMIC DNA]</scope>
    <source>
        <strain evidence="1">MBHS1</strain>
    </source>
</reference>
<name>A0A1H6F4K6_9GAMM</name>
<dbReference type="AlphaFoldDB" id="A0A1H6F4K6"/>
<dbReference type="OrthoDB" id="1049441at2"/>
<evidence type="ECO:0000313" key="1">
    <source>
        <dbReference type="EMBL" id="SEH05032.1"/>
    </source>
</evidence>
<organism evidence="1 2">
    <name type="scientific">Candidatus Venteria ishoeyi</name>
    <dbReference type="NCBI Taxonomy" id="1899563"/>
    <lineage>
        <taxon>Bacteria</taxon>
        <taxon>Pseudomonadati</taxon>
        <taxon>Pseudomonadota</taxon>
        <taxon>Gammaproteobacteria</taxon>
        <taxon>Thiotrichales</taxon>
        <taxon>Thiotrichaceae</taxon>
        <taxon>Venteria</taxon>
    </lineage>
</organism>
<gene>
    <name evidence="1" type="ORF">MBHS_00885</name>
</gene>
<accession>A0A1H6F4K6</accession>
<proteinExistence type="predicted"/>
<dbReference type="EMBL" id="FMSV02000147">
    <property type="protein sequence ID" value="SEH05032.1"/>
    <property type="molecule type" value="Genomic_DNA"/>
</dbReference>